<dbReference type="Proteomes" id="UP000247233">
    <property type="component" value="Unassembled WGS sequence"/>
</dbReference>
<dbReference type="InterPro" id="IPR016166">
    <property type="entry name" value="FAD-bd_PCMH"/>
</dbReference>
<dbReference type="GO" id="GO:0016491">
    <property type="term" value="F:oxidoreductase activity"/>
    <property type="evidence" value="ECO:0007669"/>
    <property type="project" value="UniProtKB-KW"/>
</dbReference>
<dbReference type="VEuPathDB" id="FungiDB:BO70DRAFT_419991"/>
<keyword evidence="4" id="KW-0274">FAD</keyword>
<comment type="cofactor">
    <cofactor evidence="1">
        <name>FAD</name>
        <dbReference type="ChEBI" id="CHEBI:57692"/>
    </cofactor>
</comment>
<evidence type="ECO:0000256" key="5">
    <source>
        <dbReference type="ARBA" id="ARBA00023002"/>
    </source>
</evidence>
<sequence>MAALLVLLSLLLLLQHGVCGLSRERLSRELGLRLSQSASITTWSAEEYPRFSEYGAPRPGAVVTPATEQDVAIIVEYCTSNDISFLAQNGGHWWATTFHLGSDGLLIILRDLNWVTFNSDKTEVTAGGGALVSHVIDAASENNVLVHTANCNCVGILGALLGGGYGNLMGQYGFAVDNVLSFNAVLADGHLRTITSEDKDLFWAFRGAGSNFGIVTSVTLKAHPVSPSDQTGWTGMLSYSHDKVEKVVEAIKTTHWQPQMSIILYYTTTGSPNHAPRVAVSPFYHGTAEEGRSAFSSFFDLDPIHDTMLEVQYPHWNDGTDGSCSKTAYQPAYAAGLATLDVNTWKKVWDEYVSFVSLNGTHETTIMMEAYPLEKARSLPESSSAYAWRNKVNFNAMAIPSYHDTKLDSAAVAWASKVRDMWRATDGLDSPAVYINFAHGDEDLSVVYGQNVDRLKAIKASVDPTNIFNQSFVL</sequence>
<gene>
    <name evidence="8" type="ORF">BO70DRAFT_419991</name>
</gene>
<comment type="caution">
    <text evidence="8">The sequence shown here is derived from an EMBL/GenBank/DDBJ whole genome shotgun (WGS) entry which is preliminary data.</text>
</comment>
<dbReference type="PANTHER" id="PTHR42973:SF39">
    <property type="entry name" value="FAD-BINDING PCMH-TYPE DOMAIN-CONTAINING PROTEIN"/>
    <property type="match status" value="1"/>
</dbReference>
<feature type="chain" id="PRO_5016244945" evidence="6">
    <location>
        <begin position="21"/>
        <end position="474"/>
    </location>
</feature>
<dbReference type="EMBL" id="MSFL01000005">
    <property type="protein sequence ID" value="PWY88286.1"/>
    <property type="molecule type" value="Genomic_DNA"/>
</dbReference>
<feature type="signal peptide" evidence="6">
    <location>
        <begin position="1"/>
        <end position="20"/>
    </location>
</feature>
<dbReference type="InterPro" id="IPR050416">
    <property type="entry name" value="FAD-linked_Oxidoreductase"/>
</dbReference>
<dbReference type="InterPro" id="IPR036318">
    <property type="entry name" value="FAD-bd_PCMH-like_sf"/>
</dbReference>
<dbReference type="PANTHER" id="PTHR42973">
    <property type="entry name" value="BINDING OXIDOREDUCTASE, PUTATIVE (AFU_ORTHOLOGUE AFUA_1G17690)-RELATED"/>
    <property type="match status" value="1"/>
</dbReference>
<dbReference type="Gene3D" id="3.30.465.10">
    <property type="match status" value="1"/>
</dbReference>
<dbReference type="RefSeq" id="XP_025401822.1">
    <property type="nucleotide sequence ID" value="XM_025547506.1"/>
</dbReference>
<dbReference type="Pfam" id="PF08031">
    <property type="entry name" value="BBE"/>
    <property type="match status" value="1"/>
</dbReference>
<name>A0A317WPA7_9EURO</name>
<evidence type="ECO:0000259" key="7">
    <source>
        <dbReference type="PROSITE" id="PS51387"/>
    </source>
</evidence>
<organism evidence="8 9">
    <name type="scientific">Aspergillus heteromorphus CBS 117.55</name>
    <dbReference type="NCBI Taxonomy" id="1448321"/>
    <lineage>
        <taxon>Eukaryota</taxon>
        <taxon>Fungi</taxon>
        <taxon>Dikarya</taxon>
        <taxon>Ascomycota</taxon>
        <taxon>Pezizomycotina</taxon>
        <taxon>Eurotiomycetes</taxon>
        <taxon>Eurotiomycetidae</taxon>
        <taxon>Eurotiales</taxon>
        <taxon>Aspergillaceae</taxon>
        <taxon>Aspergillus</taxon>
        <taxon>Aspergillus subgen. Circumdati</taxon>
    </lineage>
</organism>
<evidence type="ECO:0000256" key="6">
    <source>
        <dbReference type="SAM" id="SignalP"/>
    </source>
</evidence>
<proteinExistence type="inferred from homology"/>
<feature type="domain" description="FAD-binding PCMH-type" evidence="7">
    <location>
        <begin position="55"/>
        <end position="225"/>
    </location>
</feature>
<evidence type="ECO:0000313" key="8">
    <source>
        <dbReference type="EMBL" id="PWY88286.1"/>
    </source>
</evidence>
<evidence type="ECO:0000256" key="2">
    <source>
        <dbReference type="ARBA" id="ARBA00005466"/>
    </source>
</evidence>
<keyword evidence="3" id="KW-0285">Flavoprotein</keyword>
<accession>A0A317WPA7</accession>
<dbReference type="GO" id="GO:0071949">
    <property type="term" value="F:FAD binding"/>
    <property type="evidence" value="ECO:0007669"/>
    <property type="project" value="InterPro"/>
</dbReference>
<keyword evidence="5" id="KW-0560">Oxidoreductase</keyword>
<dbReference type="Pfam" id="PF01565">
    <property type="entry name" value="FAD_binding_4"/>
    <property type="match status" value="1"/>
</dbReference>
<dbReference type="InterPro" id="IPR006094">
    <property type="entry name" value="Oxid_FAD_bind_N"/>
</dbReference>
<dbReference type="PROSITE" id="PS51387">
    <property type="entry name" value="FAD_PCMH"/>
    <property type="match status" value="1"/>
</dbReference>
<evidence type="ECO:0000313" key="9">
    <source>
        <dbReference type="Proteomes" id="UP000247233"/>
    </source>
</evidence>
<dbReference type="Gene3D" id="3.40.462.20">
    <property type="match status" value="1"/>
</dbReference>
<evidence type="ECO:0000256" key="4">
    <source>
        <dbReference type="ARBA" id="ARBA00022827"/>
    </source>
</evidence>
<dbReference type="InterPro" id="IPR016167">
    <property type="entry name" value="FAD-bd_PCMH_sub1"/>
</dbReference>
<protein>
    <submittedName>
        <fullName evidence="8">FAD binding domain-containing protein</fullName>
    </submittedName>
</protein>
<dbReference type="InterPro" id="IPR012951">
    <property type="entry name" value="BBE"/>
</dbReference>
<dbReference type="InterPro" id="IPR016169">
    <property type="entry name" value="FAD-bd_PCMH_sub2"/>
</dbReference>
<comment type="similarity">
    <text evidence="2">Belongs to the oxygen-dependent FAD-linked oxidoreductase family.</text>
</comment>
<dbReference type="AlphaFoldDB" id="A0A317WPA7"/>
<dbReference type="Gene3D" id="3.30.43.10">
    <property type="entry name" value="Uridine Diphospho-n-acetylenolpyruvylglucosamine Reductase, domain 2"/>
    <property type="match status" value="1"/>
</dbReference>
<keyword evidence="9" id="KW-1185">Reference proteome</keyword>
<dbReference type="GeneID" id="37069743"/>
<keyword evidence="6" id="KW-0732">Signal</keyword>
<dbReference type="OrthoDB" id="415825at2759"/>
<evidence type="ECO:0000256" key="3">
    <source>
        <dbReference type="ARBA" id="ARBA00022630"/>
    </source>
</evidence>
<reference evidence="8 9" key="1">
    <citation type="submission" date="2016-12" db="EMBL/GenBank/DDBJ databases">
        <title>The genomes of Aspergillus section Nigri reveals drivers in fungal speciation.</title>
        <authorList>
            <consortium name="DOE Joint Genome Institute"/>
            <person name="Vesth T.C."/>
            <person name="Nybo J."/>
            <person name="Theobald S."/>
            <person name="Brandl J."/>
            <person name="Frisvad J.C."/>
            <person name="Nielsen K.F."/>
            <person name="Lyhne E.K."/>
            <person name="Kogle M.E."/>
            <person name="Kuo A."/>
            <person name="Riley R."/>
            <person name="Clum A."/>
            <person name="Nolan M."/>
            <person name="Lipzen A."/>
            <person name="Salamov A."/>
            <person name="Henrissat B."/>
            <person name="Wiebenga A."/>
            <person name="De Vries R.P."/>
            <person name="Grigoriev I.V."/>
            <person name="Mortensen U.H."/>
            <person name="Andersen M.R."/>
            <person name="Baker S.E."/>
        </authorList>
    </citation>
    <scope>NUCLEOTIDE SEQUENCE [LARGE SCALE GENOMIC DNA]</scope>
    <source>
        <strain evidence="8 9">CBS 117.55</strain>
    </source>
</reference>
<dbReference type="SUPFAM" id="SSF56176">
    <property type="entry name" value="FAD-binding/transporter-associated domain-like"/>
    <property type="match status" value="1"/>
</dbReference>
<evidence type="ECO:0000256" key="1">
    <source>
        <dbReference type="ARBA" id="ARBA00001974"/>
    </source>
</evidence>